<gene>
    <name evidence="1" type="ORF">C3744_13160</name>
</gene>
<comment type="caution">
    <text evidence="1">The sequence shown here is derived from an EMBL/GenBank/DDBJ whole genome shotgun (WGS) entry which is preliminary data.</text>
</comment>
<accession>A0A3D8X2X5</accession>
<dbReference type="Proteomes" id="UP000256519">
    <property type="component" value="Unassembled WGS sequence"/>
</dbReference>
<dbReference type="AlphaFoldDB" id="A0A3D8X2X5"/>
<reference evidence="1 2" key="1">
    <citation type="journal article" date="2018" name="Appl. Environ. Microbiol.">
        <title>Antimicrobial susceptibility testing and tentative epidemiological cut-off values of five Bacillus species relevant for use as animal feed additives or for plant protection.</title>
        <authorList>
            <person name="Agerso Y."/>
            <person name="Stuer-Lauridsen B."/>
            <person name="Bjerre K."/>
            <person name="Jensen M.G."/>
            <person name="Johansen E."/>
            <person name="Bennedsen M."/>
            <person name="Brockmann E."/>
            <person name="Nielsen B."/>
        </authorList>
    </citation>
    <scope>NUCLEOTIDE SEQUENCE [LARGE SCALE GENOMIC DNA]</scope>
    <source>
        <strain evidence="1 2">CHCC20162</strain>
    </source>
</reference>
<protein>
    <submittedName>
        <fullName evidence="1">Uncharacterized protein</fullName>
    </submittedName>
</protein>
<evidence type="ECO:0000313" key="2">
    <source>
        <dbReference type="Proteomes" id="UP000256519"/>
    </source>
</evidence>
<sequence length="63" mass="7358">MFIYHKKEIETQLNQSNQQLETPTYMKPTFTLTIKKSERVGFLNKNPTRSDLSSTKILLSQPL</sequence>
<proteinExistence type="predicted"/>
<evidence type="ECO:0000313" key="1">
    <source>
        <dbReference type="EMBL" id="RDZ14830.1"/>
    </source>
</evidence>
<organism evidence="1 2">
    <name type="scientific">Priestia megaterium</name>
    <name type="common">Bacillus megaterium</name>
    <dbReference type="NCBI Taxonomy" id="1404"/>
    <lineage>
        <taxon>Bacteria</taxon>
        <taxon>Bacillati</taxon>
        <taxon>Bacillota</taxon>
        <taxon>Bacilli</taxon>
        <taxon>Bacillales</taxon>
        <taxon>Bacillaceae</taxon>
        <taxon>Priestia</taxon>
    </lineage>
</organism>
<name>A0A3D8X2X5_PRIMG</name>
<dbReference type="EMBL" id="PQWM01000009">
    <property type="protein sequence ID" value="RDZ14830.1"/>
    <property type="molecule type" value="Genomic_DNA"/>
</dbReference>